<evidence type="ECO:0000313" key="8">
    <source>
        <dbReference type="EMBL" id="MCL1144261.1"/>
    </source>
</evidence>
<proteinExistence type="inferred from homology"/>
<dbReference type="InterPro" id="IPR010286">
    <property type="entry name" value="METTL16/RlmF"/>
</dbReference>
<accession>A0A9X1ZY32</accession>
<dbReference type="HAMAP" id="MF_01848">
    <property type="entry name" value="23SrRNA_methyltr_F"/>
    <property type="match status" value="1"/>
</dbReference>
<keyword evidence="5 6" id="KW-0949">S-adenosyl-L-methionine</keyword>
<comment type="subcellular location">
    <subcellularLocation>
        <location evidence="6">Cytoplasm</location>
    </subcellularLocation>
</comment>
<evidence type="ECO:0000256" key="7">
    <source>
        <dbReference type="SAM" id="MobiDB-lite"/>
    </source>
</evidence>
<dbReference type="Gene3D" id="3.40.50.150">
    <property type="entry name" value="Vaccinia Virus protein VP39"/>
    <property type="match status" value="1"/>
</dbReference>
<keyword evidence="3 6" id="KW-0489">Methyltransferase</keyword>
<keyword evidence="4 6" id="KW-0808">Transferase</keyword>
<comment type="similarity">
    <text evidence="6">Belongs to the methyltransferase superfamily. METTL16/RlmF family.</text>
</comment>
<dbReference type="GO" id="GO:0052907">
    <property type="term" value="F:23S rRNA (adenine(1618)-N(6))-methyltransferase activity"/>
    <property type="evidence" value="ECO:0007669"/>
    <property type="project" value="UniProtKB-EC"/>
</dbReference>
<dbReference type="CDD" id="cd02440">
    <property type="entry name" value="AdoMet_MTases"/>
    <property type="match status" value="1"/>
</dbReference>
<evidence type="ECO:0000256" key="6">
    <source>
        <dbReference type="HAMAP-Rule" id="MF_01848"/>
    </source>
</evidence>
<dbReference type="GO" id="GO:0070475">
    <property type="term" value="P:rRNA base methylation"/>
    <property type="evidence" value="ECO:0007669"/>
    <property type="project" value="TreeGrafter"/>
</dbReference>
<dbReference type="PIRSF" id="PIRSF029038">
    <property type="entry name" value="Mtase_YbiN_prd"/>
    <property type="match status" value="1"/>
</dbReference>
<dbReference type="Pfam" id="PF05971">
    <property type="entry name" value="Methyltransf_10"/>
    <property type="match status" value="1"/>
</dbReference>
<evidence type="ECO:0000256" key="1">
    <source>
        <dbReference type="ARBA" id="ARBA00022490"/>
    </source>
</evidence>
<comment type="catalytic activity">
    <reaction evidence="6">
        <text>adenosine(1618) in 23S rRNA + S-adenosyl-L-methionine = N(6)-methyladenosine(1618) in 23S rRNA + S-adenosyl-L-homocysteine + H(+)</text>
        <dbReference type="Rhea" id="RHEA:16497"/>
        <dbReference type="Rhea" id="RHEA-COMP:10229"/>
        <dbReference type="Rhea" id="RHEA-COMP:10231"/>
        <dbReference type="ChEBI" id="CHEBI:15378"/>
        <dbReference type="ChEBI" id="CHEBI:57856"/>
        <dbReference type="ChEBI" id="CHEBI:59789"/>
        <dbReference type="ChEBI" id="CHEBI:74411"/>
        <dbReference type="ChEBI" id="CHEBI:74449"/>
        <dbReference type="EC" id="2.1.1.181"/>
    </reaction>
</comment>
<organism evidence="8 9">
    <name type="scientific">Shewanella gaetbuli</name>
    <dbReference type="NCBI Taxonomy" id="220752"/>
    <lineage>
        <taxon>Bacteria</taxon>
        <taxon>Pseudomonadati</taxon>
        <taxon>Pseudomonadota</taxon>
        <taxon>Gammaproteobacteria</taxon>
        <taxon>Alteromonadales</taxon>
        <taxon>Shewanellaceae</taxon>
        <taxon>Shewanella</taxon>
    </lineage>
</organism>
<reference evidence="8" key="1">
    <citation type="submission" date="2022-01" db="EMBL/GenBank/DDBJ databases">
        <title>Whole genome-based taxonomy of the Shewanellaceae.</title>
        <authorList>
            <person name="Martin-Rodriguez A.J."/>
        </authorList>
    </citation>
    <scope>NUCLEOTIDE SEQUENCE</scope>
    <source>
        <strain evidence="8">DSM 16422</strain>
    </source>
</reference>
<feature type="region of interest" description="Disordered" evidence="7">
    <location>
        <begin position="1"/>
        <end position="31"/>
    </location>
</feature>
<comment type="caution">
    <text evidence="8">The sequence shown here is derived from an EMBL/GenBank/DDBJ whole genome shotgun (WGS) entry which is preliminary data.</text>
</comment>
<dbReference type="InterPro" id="IPR029063">
    <property type="entry name" value="SAM-dependent_MTases_sf"/>
</dbReference>
<dbReference type="NCBIfam" id="NF008725">
    <property type="entry name" value="PRK11727.1"/>
    <property type="match status" value="1"/>
</dbReference>
<comment type="function">
    <text evidence="6">Specifically methylates the adenine in position 1618 of 23S rRNA.</text>
</comment>
<gene>
    <name evidence="6 8" type="primary">rlmF</name>
    <name evidence="8" type="ORF">L2672_16400</name>
</gene>
<dbReference type="PANTHER" id="PTHR13393:SF0">
    <property type="entry name" value="RNA N6-ADENOSINE-METHYLTRANSFERASE METTL16"/>
    <property type="match status" value="1"/>
</dbReference>
<protein>
    <recommendedName>
        <fullName evidence="6">Ribosomal RNA large subunit methyltransferase F</fullName>
        <ecNumber evidence="6">2.1.1.181</ecNumber>
    </recommendedName>
    <alternativeName>
        <fullName evidence="6">23S rRNA mA1618 methyltransferase</fullName>
    </alternativeName>
    <alternativeName>
        <fullName evidence="6">rRNA adenine N-6-methyltransferase</fullName>
    </alternativeName>
</protein>
<dbReference type="RefSeq" id="WP_248996927.1">
    <property type="nucleotide sequence ID" value="NZ_JAKIKP010000017.1"/>
</dbReference>
<dbReference type="InterPro" id="IPR016909">
    <property type="entry name" value="rRNA_lsu_MeTfrase_F"/>
</dbReference>
<keyword evidence="2 6" id="KW-0698">rRNA processing</keyword>
<dbReference type="Proteomes" id="UP001139333">
    <property type="component" value="Unassembled WGS sequence"/>
</dbReference>
<dbReference type="PANTHER" id="PTHR13393">
    <property type="entry name" value="SAM-DEPENDENT METHYLTRANSFERASE"/>
    <property type="match status" value="1"/>
</dbReference>
<evidence type="ECO:0000313" key="9">
    <source>
        <dbReference type="Proteomes" id="UP001139333"/>
    </source>
</evidence>
<keyword evidence="9" id="KW-1185">Reference proteome</keyword>
<dbReference type="GO" id="GO:0005737">
    <property type="term" value="C:cytoplasm"/>
    <property type="evidence" value="ECO:0007669"/>
    <property type="project" value="UniProtKB-SubCell"/>
</dbReference>
<evidence type="ECO:0000256" key="3">
    <source>
        <dbReference type="ARBA" id="ARBA00022603"/>
    </source>
</evidence>
<evidence type="ECO:0000256" key="4">
    <source>
        <dbReference type="ARBA" id="ARBA00022679"/>
    </source>
</evidence>
<dbReference type="SUPFAM" id="SSF53335">
    <property type="entry name" value="S-adenosyl-L-methionine-dependent methyltransferases"/>
    <property type="match status" value="1"/>
</dbReference>
<dbReference type="EMBL" id="JAKIKP010000017">
    <property type="protein sequence ID" value="MCL1144261.1"/>
    <property type="molecule type" value="Genomic_DNA"/>
</dbReference>
<dbReference type="EC" id="2.1.1.181" evidence="6"/>
<dbReference type="AlphaFoldDB" id="A0A9X1ZY32"/>
<keyword evidence="1 6" id="KW-0963">Cytoplasm</keyword>
<sequence>MPEKKPVQGKLRPAKKSPAGIKPTKSLHPRNKHNQGYDFAVLIKALPKLSQFVRPNPYGNLSIDFSCADAVKTLNAALLKSDYQIDGWDIPKGFLCPPIPGRVDYLHYIADLLADKGKVPTGQKVCALDIGTGANGVYSLLGIQCYGWRFIASDIDSLSIENVNKIASENPKLASKLALVHQTDAKHIFTGVIQPNQRIDVTLCNPPFHESLADAMKGSQRKVANLAANRVKKQHGNVQNNKPSELNFGGQKAELWCEGGEIQFLRNMITESVQFKHQVLWFTTLVSKSENLKPCYALLEKCAAKTVKTIEMHQGNKQTRILVWSFLAQDMRAQWAKLRI</sequence>
<evidence type="ECO:0000256" key="2">
    <source>
        <dbReference type="ARBA" id="ARBA00022552"/>
    </source>
</evidence>
<evidence type="ECO:0000256" key="5">
    <source>
        <dbReference type="ARBA" id="ARBA00022691"/>
    </source>
</evidence>
<name>A0A9X1ZY32_9GAMM</name>